<proteinExistence type="predicted"/>
<dbReference type="AlphaFoldDB" id="A0A5C5ZTY0"/>
<dbReference type="PRINTS" id="PR00412">
    <property type="entry name" value="EPOXHYDRLASE"/>
</dbReference>
<dbReference type="InterPro" id="IPR000639">
    <property type="entry name" value="Epox_hydrolase-like"/>
</dbReference>
<evidence type="ECO:0000313" key="2">
    <source>
        <dbReference type="EMBL" id="TWT90889.1"/>
    </source>
</evidence>
<reference evidence="2 3" key="1">
    <citation type="submission" date="2019-02" db="EMBL/GenBank/DDBJ databases">
        <title>Deep-cultivation of Planctomycetes and their phenomic and genomic characterization uncovers novel biology.</title>
        <authorList>
            <person name="Wiegand S."/>
            <person name="Jogler M."/>
            <person name="Boedeker C."/>
            <person name="Pinto D."/>
            <person name="Vollmers J."/>
            <person name="Rivas-Marin E."/>
            <person name="Kohn T."/>
            <person name="Peeters S.H."/>
            <person name="Heuer A."/>
            <person name="Rast P."/>
            <person name="Oberbeckmann S."/>
            <person name="Bunk B."/>
            <person name="Jeske O."/>
            <person name="Meyerdierks A."/>
            <person name="Storesund J.E."/>
            <person name="Kallscheuer N."/>
            <person name="Luecker S."/>
            <person name="Lage O.M."/>
            <person name="Pohl T."/>
            <person name="Merkel B.J."/>
            <person name="Hornburger P."/>
            <person name="Mueller R.-W."/>
            <person name="Bruemmer F."/>
            <person name="Labrenz M."/>
            <person name="Spormann A.M."/>
            <person name="Op Den Camp H."/>
            <person name="Overmann J."/>
            <person name="Amann R."/>
            <person name="Jetten M.S.M."/>
            <person name="Mascher T."/>
            <person name="Medema M.H."/>
            <person name="Devos D.P."/>
            <person name="Kaster A.-K."/>
            <person name="Ovreas L."/>
            <person name="Rohde M."/>
            <person name="Galperin M.Y."/>
            <person name="Jogler C."/>
        </authorList>
    </citation>
    <scope>NUCLEOTIDE SEQUENCE [LARGE SCALE GENOMIC DNA]</scope>
    <source>
        <strain evidence="2 3">Mal64</strain>
    </source>
</reference>
<dbReference type="Proteomes" id="UP000315440">
    <property type="component" value="Unassembled WGS sequence"/>
</dbReference>
<keyword evidence="3" id="KW-1185">Reference proteome</keyword>
<dbReference type="Pfam" id="PF00561">
    <property type="entry name" value="Abhydrolase_1"/>
    <property type="match status" value="1"/>
</dbReference>
<protein>
    <submittedName>
        <fullName evidence="2">AB hydrolase superfamily protein YdjP</fullName>
        <ecNumber evidence="2">3.-.-.-</ecNumber>
    </submittedName>
</protein>
<gene>
    <name evidence="2" type="primary">ydjP</name>
    <name evidence="2" type="ORF">Mal64_12870</name>
</gene>
<sequence length="261" mass="27888">MRCLVEGEGPPVLLVHGFPMGHAMWRAQIASLSGVRIIAPDLRGFGGSELGVIHEGQGVSMERYADDLAALLDALGVDEPVVYCGFSMGGYVGWQFLKRHRERVRALVVCDSRPEADDEDGRANRLKMAEKVGEWGSAMLAEAMTPKLFAAETLENDPKLVAWMADMMGSNSPQAIAAALLGMAARPDVTGDLADFDLPTLAICGDQDALTPPDVMRGMAEAMPKAEFVLVEGAGHMAPAEKPVEVNSAIEKFLESLPPIG</sequence>
<dbReference type="GO" id="GO:0016787">
    <property type="term" value="F:hydrolase activity"/>
    <property type="evidence" value="ECO:0007669"/>
    <property type="project" value="UniProtKB-KW"/>
</dbReference>
<accession>A0A5C5ZTY0</accession>
<comment type="caution">
    <text evidence="2">The sequence shown here is derived from an EMBL/GenBank/DDBJ whole genome shotgun (WGS) entry which is preliminary data.</text>
</comment>
<evidence type="ECO:0000313" key="3">
    <source>
        <dbReference type="Proteomes" id="UP000315440"/>
    </source>
</evidence>
<dbReference type="InterPro" id="IPR000073">
    <property type="entry name" value="AB_hydrolase_1"/>
</dbReference>
<dbReference type="EC" id="3.-.-.-" evidence="2"/>
<evidence type="ECO:0000259" key="1">
    <source>
        <dbReference type="Pfam" id="PF00561"/>
    </source>
</evidence>
<dbReference type="RefSeq" id="WP_146398170.1">
    <property type="nucleotide sequence ID" value="NZ_SJPQ01000001.1"/>
</dbReference>
<dbReference type="EMBL" id="SJPQ01000001">
    <property type="protein sequence ID" value="TWT90889.1"/>
    <property type="molecule type" value="Genomic_DNA"/>
</dbReference>
<dbReference type="PANTHER" id="PTHR43798">
    <property type="entry name" value="MONOACYLGLYCEROL LIPASE"/>
    <property type="match status" value="1"/>
</dbReference>
<dbReference type="Gene3D" id="3.40.50.1820">
    <property type="entry name" value="alpha/beta hydrolase"/>
    <property type="match status" value="1"/>
</dbReference>
<keyword evidence="2" id="KW-0378">Hydrolase</keyword>
<dbReference type="PRINTS" id="PR00111">
    <property type="entry name" value="ABHYDROLASE"/>
</dbReference>
<dbReference type="InterPro" id="IPR029058">
    <property type="entry name" value="AB_hydrolase_fold"/>
</dbReference>
<name>A0A5C5ZTY0_9BACT</name>
<dbReference type="SUPFAM" id="SSF53474">
    <property type="entry name" value="alpha/beta-Hydrolases"/>
    <property type="match status" value="1"/>
</dbReference>
<dbReference type="InterPro" id="IPR050266">
    <property type="entry name" value="AB_hydrolase_sf"/>
</dbReference>
<organism evidence="2 3">
    <name type="scientific">Pseudobythopirellula maris</name>
    <dbReference type="NCBI Taxonomy" id="2527991"/>
    <lineage>
        <taxon>Bacteria</taxon>
        <taxon>Pseudomonadati</taxon>
        <taxon>Planctomycetota</taxon>
        <taxon>Planctomycetia</taxon>
        <taxon>Pirellulales</taxon>
        <taxon>Lacipirellulaceae</taxon>
        <taxon>Pseudobythopirellula</taxon>
    </lineage>
</organism>
<feature type="domain" description="AB hydrolase-1" evidence="1">
    <location>
        <begin position="10"/>
        <end position="243"/>
    </location>
</feature>
<dbReference type="OrthoDB" id="252464at2"/>